<feature type="transmembrane region" description="Helical" evidence="1">
    <location>
        <begin position="158"/>
        <end position="177"/>
    </location>
</feature>
<feature type="signal peptide" evidence="2">
    <location>
        <begin position="1"/>
        <end position="21"/>
    </location>
</feature>
<proteinExistence type="predicted"/>
<dbReference type="AlphaFoldDB" id="A0A917E8W7"/>
<name>A0A917E8W7_9RHOB</name>
<sequence>MKTIRTLLASLLILVPGIALAAPVLIYENDGTAFVETLGPDDAYLTFYADPASDPYIWAEGMISGGVLTASLSISETPSTVLLESTSVVSYALIDNAPELDGTPNADTFTVIFDGLTGAAAALFGTQAQVVFTFFIEDEDAGYYDWVNARIYADTPAVPLPATLPLLGLTLAGAALLRRRVRF</sequence>
<evidence type="ECO:0000313" key="3">
    <source>
        <dbReference type="EMBL" id="GGE16105.1"/>
    </source>
</evidence>
<keyword evidence="1" id="KW-0472">Membrane</keyword>
<dbReference type="RefSeq" id="WP_188475689.1">
    <property type="nucleotide sequence ID" value="NZ_BMFJ01000001.1"/>
</dbReference>
<accession>A0A917E8W7</accession>
<keyword evidence="2" id="KW-0732">Signal</keyword>
<evidence type="ECO:0000313" key="4">
    <source>
        <dbReference type="Proteomes" id="UP000612855"/>
    </source>
</evidence>
<evidence type="ECO:0000256" key="1">
    <source>
        <dbReference type="SAM" id="Phobius"/>
    </source>
</evidence>
<evidence type="ECO:0008006" key="5">
    <source>
        <dbReference type="Google" id="ProtNLM"/>
    </source>
</evidence>
<feature type="chain" id="PRO_5037137597" description="VPLPA-CTERM protein sorting domain-containing protein" evidence="2">
    <location>
        <begin position="22"/>
        <end position="183"/>
    </location>
</feature>
<organism evidence="3 4">
    <name type="scientific">Primorskyibacter flagellatus</name>
    <dbReference type="NCBI Taxonomy" id="1387277"/>
    <lineage>
        <taxon>Bacteria</taxon>
        <taxon>Pseudomonadati</taxon>
        <taxon>Pseudomonadota</taxon>
        <taxon>Alphaproteobacteria</taxon>
        <taxon>Rhodobacterales</taxon>
        <taxon>Roseobacteraceae</taxon>
        <taxon>Primorskyibacter</taxon>
    </lineage>
</organism>
<evidence type="ECO:0000256" key="2">
    <source>
        <dbReference type="SAM" id="SignalP"/>
    </source>
</evidence>
<protein>
    <recommendedName>
        <fullName evidence="5">VPLPA-CTERM protein sorting domain-containing protein</fullName>
    </recommendedName>
</protein>
<reference evidence="4" key="1">
    <citation type="journal article" date="2019" name="Int. J. Syst. Evol. Microbiol.">
        <title>The Global Catalogue of Microorganisms (GCM) 10K type strain sequencing project: providing services to taxonomists for standard genome sequencing and annotation.</title>
        <authorList>
            <consortium name="The Broad Institute Genomics Platform"/>
            <consortium name="The Broad Institute Genome Sequencing Center for Infectious Disease"/>
            <person name="Wu L."/>
            <person name="Ma J."/>
        </authorList>
    </citation>
    <scope>NUCLEOTIDE SEQUENCE [LARGE SCALE GENOMIC DNA]</scope>
    <source>
        <strain evidence="4">CGMCC 1.12664</strain>
    </source>
</reference>
<comment type="caution">
    <text evidence="3">The sequence shown here is derived from an EMBL/GenBank/DDBJ whole genome shotgun (WGS) entry which is preliminary data.</text>
</comment>
<keyword evidence="4" id="KW-1185">Reference proteome</keyword>
<keyword evidence="1" id="KW-1133">Transmembrane helix</keyword>
<dbReference type="EMBL" id="BMFJ01000001">
    <property type="protein sequence ID" value="GGE16105.1"/>
    <property type="molecule type" value="Genomic_DNA"/>
</dbReference>
<gene>
    <name evidence="3" type="ORF">GCM10011360_01090</name>
</gene>
<keyword evidence="1" id="KW-0812">Transmembrane</keyword>
<dbReference type="Proteomes" id="UP000612855">
    <property type="component" value="Unassembled WGS sequence"/>
</dbReference>